<name>A0AAN8C8K4_9TELE</name>
<dbReference type="EMBL" id="JAULUE010002053">
    <property type="protein sequence ID" value="KAK5897163.1"/>
    <property type="molecule type" value="Genomic_DNA"/>
</dbReference>
<keyword evidence="2" id="KW-1185">Reference proteome</keyword>
<comment type="caution">
    <text evidence="1">The sequence shown here is derived from an EMBL/GenBank/DDBJ whole genome shotgun (WGS) entry which is preliminary data.</text>
</comment>
<accession>A0AAN8C8K4</accession>
<sequence>MVGALNKVNTSLSSSISIPFPFHTSPPLLLYRPLHTLLFRTPVQMALQSLLSQWGTAGMGGFLAPCPYHHPQSQQEPKSVLASRLNAEVQGPSQSGC</sequence>
<organism evidence="1 2">
    <name type="scientific">Champsocephalus esox</name>
    <name type="common">pike icefish</name>
    <dbReference type="NCBI Taxonomy" id="159716"/>
    <lineage>
        <taxon>Eukaryota</taxon>
        <taxon>Metazoa</taxon>
        <taxon>Chordata</taxon>
        <taxon>Craniata</taxon>
        <taxon>Vertebrata</taxon>
        <taxon>Euteleostomi</taxon>
        <taxon>Actinopterygii</taxon>
        <taxon>Neopterygii</taxon>
        <taxon>Teleostei</taxon>
        <taxon>Neoteleostei</taxon>
        <taxon>Acanthomorphata</taxon>
        <taxon>Eupercaria</taxon>
        <taxon>Perciformes</taxon>
        <taxon>Notothenioidei</taxon>
        <taxon>Channichthyidae</taxon>
        <taxon>Champsocephalus</taxon>
    </lineage>
</organism>
<dbReference type="Proteomes" id="UP001335648">
    <property type="component" value="Unassembled WGS sequence"/>
</dbReference>
<gene>
    <name evidence="1" type="ORF">CesoFtcFv8_010250</name>
</gene>
<proteinExistence type="predicted"/>
<reference evidence="1 2" key="1">
    <citation type="journal article" date="2023" name="Mol. Biol. Evol.">
        <title>Genomics of Secondarily Temperate Adaptation in the Only Non-Antarctic Icefish.</title>
        <authorList>
            <person name="Rivera-Colon A.G."/>
            <person name="Rayamajhi N."/>
            <person name="Minhas B.F."/>
            <person name="Madrigal G."/>
            <person name="Bilyk K.T."/>
            <person name="Yoon V."/>
            <person name="Hune M."/>
            <person name="Gregory S."/>
            <person name="Cheng C.H.C."/>
            <person name="Catchen J.M."/>
        </authorList>
    </citation>
    <scope>NUCLEOTIDE SEQUENCE [LARGE SCALE GENOMIC DNA]</scope>
    <source>
        <strain evidence="1">JC2023a</strain>
    </source>
</reference>
<dbReference type="AlphaFoldDB" id="A0AAN8C8K4"/>
<protein>
    <submittedName>
        <fullName evidence="1">Uncharacterized protein</fullName>
    </submittedName>
</protein>
<evidence type="ECO:0000313" key="2">
    <source>
        <dbReference type="Proteomes" id="UP001335648"/>
    </source>
</evidence>
<evidence type="ECO:0000313" key="1">
    <source>
        <dbReference type="EMBL" id="KAK5897163.1"/>
    </source>
</evidence>